<dbReference type="InParanoid" id="A0A0P0YCJ8"/>
<dbReference type="AlphaFoldDB" id="A0A0P0YCJ8"/>
<name>A0A0P0YCJ8_ORYSJ</name>
<dbReference type="Gramene" id="Os12t0602200-01">
    <property type="protein sequence ID" value="Os12t0602200-01"/>
    <property type="gene ID" value="Os12g0602200"/>
</dbReference>
<dbReference type="EMBL" id="AP014968">
    <property type="protein sequence ID" value="BAT17963.1"/>
    <property type="molecule type" value="Genomic_DNA"/>
</dbReference>
<evidence type="ECO:0000313" key="1">
    <source>
        <dbReference type="EMBL" id="BAT17963.1"/>
    </source>
</evidence>
<accession>A0A0P0YCJ8</accession>
<dbReference type="Proteomes" id="UP000059680">
    <property type="component" value="Chromosome 12"/>
</dbReference>
<reference evidence="1 2" key="2">
    <citation type="journal article" date="2013" name="Plant Cell Physiol.">
        <title>Rice Annotation Project Database (RAP-DB): an integrative and interactive database for rice genomics.</title>
        <authorList>
            <person name="Sakai H."/>
            <person name="Lee S.S."/>
            <person name="Tanaka T."/>
            <person name="Numa H."/>
            <person name="Kim J."/>
            <person name="Kawahara Y."/>
            <person name="Wakimoto H."/>
            <person name="Yang C.C."/>
            <person name="Iwamoto M."/>
            <person name="Abe T."/>
            <person name="Yamada Y."/>
            <person name="Muto A."/>
            <person name="Inokuchi H."/>
            <person name="Ikemura T."/>
            <person name="Matsumoto T."/>
            <person name="Sasaki T."/>
            <person name="Itoh T."/>
        </authorList>
    </citation>
    <scope>NUCLEOTIDE SEQUENCE [LARGE SCALE GENOMIC DNA]</scope>
    <source>
        <strain evidence="2">cv. Nipponbare</strain>
    </source>
</reference>
<dbReference type="PaxDb" id="39947-A0A0P0YCJ8"/>
<protein>
    <submittedName>
        <fullName evidence="1">Os12g0602200 protein</fullName>
    </submittedName>
</protein>
<sequence>EKERKIVSFSARTFSELLNDMFFIKNLYMKVALKNHINLFLKFRIVNT</sequence>
<reference evidence="1 2" key="3">
    <citation type="journal article" date="2013" name="Rice">
        <title>Improvement of the Oryza sativa Nipponbare reference genome using next generation sequence and optical map data.</title>
        <authorList>
            <person name="Kawahara Y."/>
            <person name="de la Bastide M."/>
            <person name="Hamilton J.P."/>
            <person name="Kanamori H."/>
            <person name="McCombie W.R."/>
            <person name="Ouyang S."/>
            <person name="Schwartz D.C."/>
            <person name="Tanaka T."/>
            <person name="Wu J."/>
            <person name="Zhou S."/>
            <person name="Childs K.L."/>
            <person name="Davidson R.M."/>
            <person name="Lin H."/>
            <person name="Quesada-Ocampo L."/>
            <person name="Vaillancourt B."/>
            <person name="Sakai H."/>
            <person name="Lee S.S."/>
            <person name="Kim J."/>
            <person name="Numa H."/>
            <person name="Itoh T."/>
            <person name="Buell C.R."/>
            <person name="Matsumoto T."/>
        </authorList>
    </citation>
    <scope>NUCLEOTIDE SEQUENCE [LARGE SCALE GENOMIC DNA]</scope>
    <source>
        <strain evidence="2">cv. Nipponbare</strain>
    </source>
</reference>
<organism evidence="1 2">
    <name type="scientific">Oryza sativa subsp. japonica</name>
    <name type="common">Rice</name>
    <dbReference type="NCBI Taxonomy" id="39947"/>
    <lineage>
        <taxon>Eukaryota</taxon>
        <taxon>Viridiplantae</taxon>
        <taxon>Streptophyta</taxon>
        <taxon>Embryophyta</taxon>
        <taxon>Tracheophyta</taxon>
        <taxon>Spermatophyta</taxon>
        <taxon>Magnoliopsida</taxon>
        <taxon>Liliopsida</taxon>
        <taxon>Poales</taxon>
        <taxon>Poaceae</taxon>
        <taxon>BOP clade</taxon>
        <taxon>Oryzoideae</taxon>
        <taxon>Oryzeae</taxon>
        <taxon>Oryzinae</taxon>
        <taxon>Oryza</taxon>
        <taxon>Oryza sativa</taxon>
    </lineage>
</organism>
<evidence type="ECO:0000313" key="2">
    <source>
        <dbReference type="Proteomes" id="UP000059680"/>
    </source>
</evidence>
<gene>
    <name evidence="1" type="ordered locus">Os12g0602200</name>
    <name evidence="1" type="ORF">OSNPB_120602200</name>
</gene>
<keyword evidence="2" id="KW-1185">Reference proteome</keyword>
<proteinExistence type="predicted"/>
<reference evidence="2" key="1">
    <citation type="journal article" date="2005" name="Nature">
        <title>The map-based sequence of the rice genome.</title>
        <authorList>
            <consortium name="International rice genome sequencing project (IRGSP)"/>
            <person name="Matsumoto T."/>
            <person name="Wu J."/>
            <person name="Kanamori H."/>
            <person name="Katayose Y."/>
            <person name="Fujisawa M."/>
            <person name="Namiki N."/>
            <person name="Mizuno H."/>
            <person name="Yamamoto K."/>
            <person name="Antonio B.A."/>
            <person name="Baba T."/>
            <person name="Sakata K."/>
            <person name="Nagamura Y."/>
            <person name="Aoki H."/>
            <person name="Arikawa K."/>
            <person name="Arita K."/>
            <person name="Bito T."/>
            <person name="Chiden Y."/>
            <person name="Fujitsuka N."/>
            <person name="Fukunaka R."/>
            <person name="Hamada M."/>
            <person name="Harada C."/>
            <person name="Hayashi A."/>
            <person name="Hijishita S."/>
            <person name="Honda M."/>
            <person name="Hosokawa S."/>
            <person name="Ichikawa Y."/>
            <person name="Idonuma A."/>
            <person name="Iijima M."/>
            <person name="Ikeda M."/>
            <person name="Ikeno M."/>
            <person name="Ito K."/>
            <person name="Ito S."/>
            <person name="Ito T."/>
            <person name="Ito Y."/>
            <person name="Ito Y."/>
            <person name="Iwabuchi A."/>
            <person name="Kamiya K."/>
            <person name="Karasawa W."/>
            <person name="Kurita K."/>
            <person name="Katagiri S."/>
            <person name="Kikuta A."/>
            <person name="Kobayashi H."/>
            <person name="Kobayashi N."/>
            <person name="Machita K."/>
            <person name="Maehara T."/>
            <person name="Masukawa M."/>
            <person name="Mizubayashi T."/>
            <person name="Mukai Y."/>
            <person name="Nagasaki H."/>
            <person name="Nagata Y."/>
            <person name="Naito S."/>
            <person name="Nakashima M."/>
            <person name="Nakama Y."/>
            <person name="Nakamichi Y."/>
            <person name="Nakamura M."/>
            <person name="Meguro A."/>
            <person name="Negishi M."/>
            <person name="Ohta I."/>
            <person name="Ohta T."/>
            <person name="Okamoto M."/>
            <person name="Ono N."/>
            <person name="Saji S."/>
            <person name="Sakaguchi M."/>
            <person name="Sakai K."/>
            <person name="Shibata M."/>
            <person name="Shimokawa T."/>
            <person name="Song J."/>
            <person name="Takazaki Y."/>
            <person name="Terasawa K."/>
            <person name="Tsugane M."/>
            <person name="Tsuji K."/>
            <person name="Ueda S."/>
            <person name="Waki K."/>
            <person name="Yamagata H."/>
            <person name="Yamamoto M."/>
            <person name="Yamamoto S."/>
            <person name="Yamane H."/>
            <person name="Yoshiki S."/>
            <person name="Yoshihara R."/>
            <person name="Yukawa K."/>
            <person name="Zhong H."/>
            <person name="Yano M."/>
            <person name="Yuan Q."/>
            <person name="Ouyang S."/>
            <person name="Liu J."/>
            <person name="Jones K.M."/>
            <person name="Gansberger K."/>
            <person name="Moffat K."/>
            <person name="Hill J."/>
            <person name="Bera J."/>
            <person name="Fadrosh D."/>
            <person name="Jin S."/>
            <person name="Johri S."/>
            <person name="Kim M."/>
            <person name="Overton L."/>
            <person name="Reardon M."/>
            <person name="Tsitrin T."/>
            <person name="Vuong H."/>
            <person name="Weaver B."/>
            <person name="Ciecko A."/>
            <person name="Tallon L."/>
            <person name="Jackson J."/>
            <person name="Pai G."/>
            <person name="Aken S.V."/>
            <person name="Utterback T."/>
            <person name="Reidmuller S."/>
            <person name="Feldblyum T."/>
            <person name="Hsiao J."/>
            <person name="Zismann V."/>
            <person name="Iobst S."/>
            <person name="de Vazeille A.R."/>
            <person name="Buell C.R."/>
            <person name="Ying K."/>
            <person name="Li Y."/>
            <person name="Lu T."/>
            <person name="Huang Y."/>
            <person name="Zhao Q."/>
            <person name="Feng Q."/>
            <person name="Zhang L."/>
            <person name="Zhu J."/>
            <person name="Weng Q."/>
            <person name="Mu J."/>
            <person name="Lu Y."/>
            <person name="Fan D."/>
            <person name="Liu Y."/>
            <person name="Guan J."/>
            <person name="Zhang Y."/>
            <person name="Yu S."/>
            <person name="Liu X."/>
            <person name="Zhang Y."/>
            <person name="Hong G."/>
            <person name="Han B."/>
            <person name="Choisne N."/>
            <person name="Demange N."/>
            <person name="Orjeda G."/>
            <person name="Samain S."/>
            <person name="Cattolico L."/>
            <person name="Pelletier E."/>
            <person name="Couloux A."/>
            <person name="Segurens B."/>
            <person name="Wincker P."/>
            <person name="D'Hont A."/>
            <person name="Scarpelli C."/>
            <person name="Weissenbach J."/>
            <person name="Salanoubat M."/>
            <person name="Quetier F."/>
            <person name="Yu Y."/>
            <person name="Kim H.R."/>
            <person name="Rambo T."/>
            <person name="Currie J."/>
            <person name="Collura K."/>
            <person name="Luo M."/>
            <person name="Yang T."/>
            <person name="Ammiraju J.S.S."/>
            <person name="Engler F."/>
            <person name="Soderlund C."/>
            <person name="Wing R.A."/>
            <person name="Palmer L.E."/>
            <person name="de la Bastide M."/>
            <person name="Spiegel L."/>
            <person name="Nascimento L."/>
            <person name="Zutavern T."/>
            <person name="O'Shaughnessy A."/>
            <person name="Dike S."/>
            <person name="Dedhia N."/>
            <person name="Preston R."/>
            <person name="Balija V."/>
            <person name="McCombie W.R."/>
            <person name="Chow T."/>
            <person name="Chen H."/>
            <person name="Chung M."/>
            <person name="Chen C."/>
            <person name="Shaw J."/>
            <person name="Wu H."/>
            <person name="Hsiao K."/>
            <person name="Chao Y."/>
            <person name="Chu M."/>
            <person name="Cheng C."/>
            <person name="Hour A."/>
            <person name="Lee P."/>
            <person name="Lin S."/>
            <person name="Lin Y."/>
            <person name="Liou J."/>
            <person name="Liu S."/>
            <person name="Hsing Y."/>
            <person name="Raghuvanshi S."/>
            <person name="Mohanty A."/>
            <person name="Bharti A.K."/>
            <person name="Gaur A."/>
            <person name="Gupta V."/>
            <person name="Kumar D."/>
            <person name="Ravi V."/>
            <person name="Vij S."/>
            <person name="Kapur A."/>
            <person name="Khurana P."/>
            <person name="Khurana P."/>
            <person name="Khurana J.P."/>
            <person name="Tyagi A.K."/>
            <person name="Gaikwad K."/>
            <person name="Singh A."/>
            <person name="Dalal V."/>
            <person name="Srivastava S."/>
            <person name="Dixit A."/>
            <person name="Pal A.K."/>
            <person name="Ghazi I.A."/>
            <person name="Yadav M."/>
            <person name="Pandit A."/>
            <person name="Bhargava A."/>
            <person name="Sureshbabu K."/>
            <person name="Batra K."/>
            <person name="Sharma T.R."/>
            <person name="Mohapatra T."/>
            <person name="Singh N.K."/>
            <person name="Messing J."/>
            <person name="Nelson A.B."/>
            <person name="Fuks G."/>
            <person name="Kavchok S."/>
            <person name="Keizer G."/>
            <person name="Linton E."/>
            <person name="Llaca V."/>
            <person name="Song R."/>
            <person name="Tanyolac B."/>
            <person name="Young S."/>
            <person name="Ho-Il K."/>
            <person name="Hahn J.H."/>
            <person name="Sangsakoo G."/>
            <person name="Vanavichit A."/>
            <person name="de Mattos Luiz.A.T."/>
            <person name="Zimmer P.D."/>
            <person name="Malone G."/>
            <person name="Dellagostin O."/>
            <person name="de Oliveira A.C."/>
            <person name="Bevan M."/>
            <person name="Bancroft I."/>
            <person name="Minx P."/>
            <person name="Cordum H."/>
            <person name="Wilson R."/>
            <person name="Cheng Z."/>
            <person name="Jin W."/>
            <person name="Jiang J."/>
            <person name="Leong S.A."/>
            <person name="Iwama H."/>
            <person name="Gojobori T."/>
            <person name="Itoh T."/>
            <person name="Niimura Y."/>
            <person name="Fujii Y."/>
            <person name="Habara T."/>
            <person name="Sakai H."/>
            <person name="Sato Y."/>
            <person name="Wilson G."/>
            <person name="Kumar K."/>
            <person name="McCouch S."/>
            <person name="Juretic N."/>
            <person name="Hoen D."/>
            <person name="Wright S."/>
            <person name="Bruskiewich R."/>
            <person name="Bureau T."/>
            <person name="Miyao A."/>
            <person name="Hirochika H."/>
            <person name="Nishikawa T."/>
            <person name="Kadowaki K."/>
            <person name="Sugiura M."/>
            <person name="Burr B."/>
            <person name="Sasaki T."/>
        </authorList>
    </citation>
    <scope>NUCLEOTIDE SEQUENCE [LARGE SCALE GENOMIC DNA]</scope>
    <source>
        <strain evidence="2">cv. Nipponbare</strain>
    </source>
</reference>
<feature type="non-terminal residue" evidence="1">
    <location>
        <position position="1"/>
    </location>
</feature>